<keyword evidence="3 6" id="KW-0808">Transferase</keyword>
<keyword evidence="4" id="KW-0472">Membrane</keyword>
<dbReference type="InterPro" id="IPR002123">
    <property type="entry name" value="Plipid/glycerol_acylTrfase"/>
</dbReference>
<keyword evidence="5 6" id="KW-0012">Acyltransferase</keyword>
<dbReference type="RefSeq" id="XP_014682044.1">
    <property type="nucleotide sequence ID" value="XM_014826558.1"/>
</dbReference>
<protein>
    <submittedName>
        <fullName evidence="9 10">Dihydroxyacetone phosphate acyltransferase-like isoform X1</fullName>
    </submittedName>
</protein>
<keyword evidence="8" id="KW-1185">Reference proteome</keyword>
<name>A0ABM1FC72_PRICU</name>
<evidence type="ECO:0000313" key="11">
    <source>
        <dbReference type="RefSeq" id="XP_014682044.1"/>
    </source>
</evidence>
<evidence type="ECO:0000256" key="6">
    <source>
        <dbReference type="PIRNR" id="PIRNR000437"/>
    </source>
</evidence>
<dbReference type="RefSeq" id="XP_014682042.1">
    <property type="nucleotide sequence ID" value="XM_014826556.1"/>
</dbReference>
<evidence type="ECO:0000313" key="9">
    <source>
        <dbReference type="RefSeq" id="XP_014682042.1"/>
    </source>
</evidence>
<proteinExistence type="inferred from homology"/>
<evidence type="ECO:0000256" key="5">
    <source>
        <dbReference type="ARBA" id="ARBA00023315"/>
    </source>
</evidence>
<dbReference type="PIRSF" id="PIRSF000437">
    <property type="entry name" value="GPAT_DHAPAT"/>
    <property type="match status" value="1"/>
</dbReference>
<dbReference type="PANTHER" id="PTHR12563">
    <property type="entry name" value="GLYCEROL-3-PHOSPHATE ACYLTRANSFERASE"/>
    <property type="match status" value="1"/>
</dbReference>
<dbReference type="CDD" id="cd07993">
    <property type="entry name" value="LPLAT_DHAPAT-like"/>
    <property type="match status" value="1"/>
</dbReference>
<reference evidence="9 10" key="1">
    <citation type="submission" date="2025-05" db="UniProtKB">
        <authorList>
            <consortium name="RefSeq"/>
        </authorList>
    </citation>
    <scope>IDENTIFICATION</scope>
</reference>
<dbReference type="InterPro" id="IPR041728">
    <property type="entry name" value="GPAT/DHAPAT_LPLAT"/>
</dbReference>
<dbReference type="Pfam" id="PF19277">
    <property type="entry name" value="GPAT_C"/>
    <property type="match status" value="1"/>
</dbReference>
<evidence type="ECO:0000256" key="4">
    <source>
        <dbReference type="ARBA" id="ARBA00023136"/>
    </source>
</evidence>
<evidence type="ECO:0000259" key="7">
    <source>
        <dbReference type="SMART" id="SM00563"/>
    </source>
</evidence>
<dbReference type="SMART" id="SM00563">
    <property type="entry name" value="PlsC"/>
    <property type="match status" value="1"/>
</dbReference>
<comment type="similarity">
    <text evidence="2 6">Belongs to the GPAT/DAPAT family.</text>
</comment>
<dbReference type="InterPro" id="IPR022284">
    <property type="entry name" value="GPAT/DHAPAT"/>
</dbReference>
<dbReference type="Proteomes" id="UP000695022">
    <property type="component" value="Unplaced"/>
</dbReference>
<comment type="subcellular location">
    <subcellularLocation>
        <location evidence="1">Endomembrane system</location>
        <topology evidence="1">Peripheral membrane protein</topology>
    </subcellularLocation>
</comment>
<evidence type="ECO:0000313" key="8">
    <source>
        <dbReference type="Proteomes" id="UP000695022"/>
    </source>
</evidence>
<feature type="domain" description="Phospholipid/glycerol acyltransferase" evidence="7">
    <location>
        <begin position="146"/>
        <end position="275"/>
    </location>
</feature>
<sequence length="689" mass="78302">MVWRKGLLHVTFLYQFTSMIRCNHGFEEIIHHSGCHNVAWGFNSYNPPVYKYNNPRQPSEIRSDVIQSDRVCRTIAQLSEREGKSETELRQEAEEIISEMGHEKGMAAIRVFAIALTNTWRHMYRGIYVNKGNILKVRELCKDHPVVFMPCHRSYMDFLLMSYICYAYDLPCPVITAGMDFMAMQVIGSLLRRSGAFFIRRSFGSDLLYWAIFTEYVQTHLRNGDSPVEFFVEGTRSRSQKSLAPKLGCLTAVLETYFKAEVPDLYIVPVGISYERILEEKLYSYELLGVPKPRESTSGLWKARHILSSDYGSIHVSFATPISVHEFMKGHVDRSVHSVQPRYMSALSQREIAAAQIMAEEVLLQQQRQMVLSPWSLVATLLLHHGGCIHMKQLCTEVQWLKQLAENFGSRVDWHGAEDGSVEKMLRDILPVYKDTVTLSTDLHLRSNPVEKATSDRKGLDSATMATAVQHMMLAIYRNQLLHAFLHTGLISVAVIGCRKNVLCTEELYDRHLFLQKLLCKEFTFSSTNKKKEFDHAFLCLQHIGAVSLSDHQLHIARSTTKTTIFLQRLFQPFLFGYWLLFEYLVTHGVESGSSGQAMAIGAQTLGAHLLQQGILSHPEILSLEMLSNGVKSLLECGAICRQRNRTGDMMLVPDRTEIFHLKNELGKVIQLPVLDAKGLALPLTPAKL</sequence>
<dbReference type="PANTHER" id="PTHR12563:SF17">
    <property type="entry name" value="DIHYDROXYACETONE PHOSPHATE ACYLTRANSFERASE"/>
    <property type="match status" value="1"/>
</dbReference>
<dbReference type="Pfam" id="PF01553">
    <property type="entry name" value="Acyltransferase"/>
    <property type="match status" value="1"/>
</dbReference>
<evidence type="ECO:0000256" key="2">
    <source>
        <dbReference type="ARBA" id="ARBA00007937"/>
    </source>
</evidence>
<dbReference type="GeneID" id="106821665"/>
<evidence type="ECO:0000256" key="1">
    <source>
        <dbReference type="ARBA" id="ARBA00004184"/>
    </source>
</evidence>
<evidence type="ECO:0000256" key="3">
    <source>
        <dbReference type="ARBA" id="ARBA00022679"/>
    </source>
</evidence>
<dbReference type="SUPFAM" id="SSF69593">
    <property type="entry name" value="Glycerol-3-phosphate (1)-acyltransferase"/>
    <property type="match status" value="1"/>
</dbReference>
<organism evidence="8 10">
    <name type="scientific">Priapulus caudatus</name>
    <name type="common">Priapulid worm</name>
    <dbReference type="NCBI Taxonomy" id="37621"/>
    <lineage>
        <taxon>Eukaryota</taxon>
        <taxon>Metazoa</taxon>
        <taxon>Ecdysozoa</taxon>
        <taxon>Scalidophora</taxon>
        <taxon>Priapulida</taxon>
        <taxon>Priapulimorpha</taxon>
        <taxon>Priapulimorphida</taxon>
        <taxon>Priapulidae</taxon>
        <taxon>Priapulus</taxon>
    </lineage>
</organism>
<gene>
    <name evidence="9 10 11" type="primary">LOC106821665</name>
</gene>
<accession>A0ABM1FC72</accession>
<dbReference type="InterPro" id="IPR045520">
    <property type="entry name" value="GPAT/DHAPAT_C"/>
</dbReference>
<evidence type="ECO:0000313" key="10">
    <source>
        <dbReference type="RefSeq" id="XP_014682043.1"/>
    </source>
</evidence>
<dbReference type="RefSeq" id="XP_014682043.1">
    <property type="nucleotide sequence ID" value="XM_014826557.1"/>
</dbReference>